<evidence type="ECO:0000313" key="1">
    <source>
        <dbReference type="EMBL" id="OWZ23352.1"/>
    </source>
</evidence>
<proteinExistence type="predicted"/>
<accession>A0A225X0Y8</accession>
<dbReference type="Proteomes" id="UP000198211">
    <property type="component" value="Unassembled WGS sequence"/>
</dbReference>
<comment type="caution">
    <text evidence="1">The sequence shown here is derived from an EMBL/GenBank/DDBJ whole genome shotgun (WGS) entry which is preliminary data.</text>
</comment>
<organism evidence="1 2">
    <name type="scientific">Phytophthora megakarya</name>
    <dbReference type="NCBI Taxonomy" id="4795"/>
    <lineage>
        <taxon>Eukaryota</taxon>
        <taxon>Sar</taxon>
        <taxon>Stramenopiles</taxon>
        <taxon>Oomycota</taxon>
        <taxon>Peronosporomycetes</taxon>
        <taxon>Peronosporales</taxon>
        <taxon>Peronosporaceae</taxon>
        <taxon>Phytophthora</taxon>
    </lineage>
</organism>
<sequence length="174" mass="19537">MLEMIISRLAGSSYHTTRGLGGMSVSGFYNYLHAVMDAICDVANRLPEQSKERVLELADDFTAISKDGIMTGCYGLNVHAISDSLRRFTGYCFNSPGKVGDSIAYKKKELNKDIVNLPMGFYYWGQRVPAVRFAACVVYEIKHSDFNSFLRQLRIRNEMAFGLLTNAWSISSVH</sequence>
<keyword evidence="2" id="KW-1185">Reference proteome</keyword>
<dbReference type="EMBL" id="NBNE01000070">
    <property type="protein sequence ID" value="OWZ23352.1"/>
    <property type="molecule type" value="Genomic_DNA"/>
</dbReference>
<protein>
    <submittedName>
        <fullName evidence="1">Uncharacterized protein</fullName>
    </submittedName>
</protein>
<dbReference type="AlphaFoldDB" id="A0A225X0Y8"/>
<evidence type="ECO:0000313" key="2">
    <source>
        <dbReference type="Proteomes" id="UP000198211"/>
    </source>
</evidence>
<dbReference type="OrthoDB" id="109201at2759"/>
<gene>
    <name evidence="1" type="ORF">PHMEG_0001797</name>
</gene>
<reference evidence="2" key="1">
    <citation type="submission" date="2017-03" db="EMBL/GenBank/DDBJ databases">
        <title>Phytopthora megakarya and P. palmivora, two closely related causual agents of cacao black pod achieved similar genome size and gene model numbers by different mechanisms.</title>
        <authorList>
            <person name="Ali S."/>
            <person name="Shao J."/>
            <person name="Larry D.J."/>
            <person name="Kronmiller B."/>
            <person name="Shen D."/>
            <person name="Strem M.D."/>
            <person name="Melnick R.L."/>
            <person name="Guiltinan M.J."/>
            <person name="Tyler B.M."/>
            <person name="Meinhardt L.W."/>
            <person name="Bailey B.A."/>
        </authorList>
    </citation>
    <scope>NUCLEOTIDE SEQUENCE [LARGE SCALE GENOMIC DNA]</scope>
    <source>
        <strain evidence="2">zdho120</strain>
    </source>
</reference>
<name>A0A225X0Y8_9STRA</name>